<dbReference type="InterPro" id="IPR038608">
    <property type="entry name" value="Csm1/Pcs1_C_sf"/>
</dbReference>
<dbReference type="GO" id="GO:0072686">
    <property type="term" value="C:mitotic spindle"/>
    <property type="evidence" value="ECO:0007669"/>
    <property type="project" value="TreeGrafter"/>
</dbReference>
<keyword evidence="5" id="KW-1185">Reference proteome</keyword>
<dbReference type="GO" id="GO:0045144">
    <property type="term" value="P:meiotic sister chromatid segregation"/>
    <property type="evidence" value="ECO:0007669"/>
    <property type="project" value="TreeGrafter"/>
</dbReference>
<comment type="caution">
    <text evidence="4">The sequence shown here is derived from an EMBL/GenBank/DDBJ whole genome shotgun (WGS) entry which is preliminary data.</text>
</comment>
<organism evidence="4 5">
    <name type="scientific">Hymenoscyphus fraxineus</name>
    <dbReference type="NCBI Taxonomy" id="746836"/>
    <lineage>
        <taxon>Eukaryota</taxon>
        <taxon>Fungi</taxon>
        <taxon>Dikarya</taxon>
        <taxon>Ascomycota</taxon>
        <taxon>Pezizomycotina</taxon>
        <taxon>Leotiomycetes</taxon>
        <taxon>Helotiales</taxon>
        <taxon>Helotiaceae</taxon>
        <taxon>Hymenoscyphus</taxon>
    </lineage>
</organism>
<evidence type="ECO:0000259" key="3">
    <source>
        <dbReference type="Pfam" id="PF12539"/>
    </source>
</evidence>
<dbReference type="Proteomes" id="UP000696280">
    <property type="component" value="Unassembled WGS sequence"/>
</dbReference>
<dbReference type="PANTHER" id="PTHR28006:SF1">
    <property type="entry name" value="MONOPOLIN COMPLEX SUBUNIT CSM1"/>
    <property type="match status" value="1"/>
</dbReference>
<dbReference type="CDD" id="cd23787">
    <property type="entry name" value="RWD_CSM1"/>
    <property type="match status" value="1"/>
</dbReference>
<reference evidence="4" key="1">
    <citation type="submission" date="2021-07" db="EMBL/GenBank/DDBJ databases">
        <authorList>
            <person name="Durling M."/>
        </authorList>
    </citation>
    <scope>NUCLEOTIDE SEQUENCE</scope>
</reference>
<feature type="compositionally biased region" description="Basic residues" evidence="2">
    <location>
        <begin position="167"/>
        <end position="176"/>
    </location>
</feature>
<name>A0A9N9PV83_9HELO</name>
<dbReference type="OrthoDB" id="2431049at2759"/>
<feature type="compositionally biased region" description="Basic residues" evidence="2">
    <location>
        <begin position="137"/>
        <end position="148"/>
    </location>
</feature>
<feature type="domain" description="Monopolin complex subunit Csm1/Pcs1 C-terminal" evidence="3">
    <location>
        <begin position="420"/>
        <end position="507"/>
    </location>
</feature>
<dbReference type="GO" id="GO:0005730">
    <property type="term" value="C:nucleolus"/>
    <property type="evidence" value="ECO:0007669"/>
    <property type="project" value="TreeGrafter"/>
</dbReference>
<accession>A0A9N9PV83</accession>
<feature type="compositionally biased region" description="Acidic residues" evidence="2">
    <location>
        <begin position="100"/>
        <end position="113"/>
    </location>
</feature>
<feature type="region of interest" description="Disordered" evidence="2">
    <location>
        <begin position="1"/>
        <end position="115"/>
    </location>
</feature>
<feature type="coiled-coil region" evidence="1">
    <location>
        <begin position="335"/>
        <end position="369"/>
    </location>
</feature>
<dbReference type="Pfam" id="PF12539">
    <property type="entry name" value="Csm1"/>
    <property type="match status" value="1"/>
</dbReference>
<dbReference type="InterPro" id="IPR020981">
    <property type="entry name" value="Csm1/Pcs1_C"/>
</dbReference>
<dbReference type="GO" id="GO:0051315">
    <property type="term" value="P:attachment of mitotic spindle microtubules to kinetochore"/>
    <property type="evidence" value="ECO:0007669"/>
    <property type="project" value="TreeGrafter"/>
</dbReference>
<evidence type="ECO:0000313" key="4">
    <source>
        <dbReference type="EMBL" id="CAG8955327.1"/>
    </source>
</evidence>
<gene>
    <name evidence="4" type="ORF">HYFRA_00011310</name>
</gene>
<evidence type="ECO:0000313" key="5">
    <source>
        <dbReference type="Proteomes" id="UP000696280"/>
    </source>
</evidence>
<evidence type="ECO:0000256" key="2">
    <source>
        <dbReference type="SAM" id="MobiDB-lite"/>
    </source>
</evidence>
<dbReference type="AlphaFoldDB" id="A0A9N9PV83"/>
<dbReference type="Gene3D" id="3.90.1150.80">
    <property type="match status" value="1"/>
</dbReference>
<protein>
    <recommendedName>
        <fullName evidence="3">Monopolin complex subunit Csm1/Pcs1 C-terminal domain-containing protein</fullName>
    </recommendedName>
</protein>
<proteinExistence type="predicted"/>
<dbReference type="GO" id="GO:0034506">
    <property type="term" value="C:chromosome, centromeric core domain"/>
    <property type="evidence" value="ECO:0007669"/>
    <property type="project" value="TreeGrafter"/>
</dbReference>
<feature type="compositionally biased region" description="Basic residues" evidence="2">
    <location>
        <begin position="60"/>
        <end position="71"/>
    </location>
</feature>
<feature type="region of interest" description="Disordered" evidence="2">
    <location>
        <begin position="132"/>
        <end position="259"/>
    </location>
</feature>
<sequence length="526" mass="57173">MPKAKQRNATLSALVDSDSDDHFAETGAMPIPDSAAEIPAVAKKGRGRAKTTKVAPTKVVKAKAPSRRSITKPKPLTAAQKKASKRRALADKTNQQVASDTEEVDEFAQDEEPIVARMEIEDTVVAVVEETQPKQKAASKKAAAKRGKAAKEVDHIEAVVVEAQPKAKSRPGRKKAPVKEELGEQASPEKVVLETQVDAMNLDVEADDEVEETVSVTVNNAARSRSDDRARQPPVKRRRAGSSSDTERDNPSLRRKLGDMTKKYDALHIRFQDLKEIASKDADHTFDQYKKLSEEKEKALNNLISSLKADVAAQTAIAKESKTLKKKLDSQSTDMAALHAQITQLNASLSESKKETQELLAEKKTLTAENKTLSTKLAANRNIAASVESATVKVPGSAVKAGGIRMVGTAEAAQAAQAAQLKEDLYGDLTGLIIMSVARKPEEDIFDCIQTGRNGTLHFKLDAANEKASDNYDDAQCNYVPQLDPSRDASLIQLLPDYLVDEISFPRSQAAKFYARVVKALTEQVA</sequence>
<dbReference type="EMBL" id="CAJVRL010000061">
    <property type="protein sequence ID" value="CAG8955327.1"/>
    <property type="molecule type" value="Genomic_DNA"/>
</dbReference>
<evidence type="ECO:0000256" key="1">
    <source>
        <dbReference type="SAM" id="Coils"/>
    </source>
</evidence>
<dbReference type="GO" id="GO:1990644">
    <property type="term" value="F:microtubule site clamp"/>
    <property type="evidence" value="ECO:0007669"/>
    <property type="project" value="TreeGrafter"/>
</dbReference>
<keyword evidence="1" id="KW-0175">Coiled coil</keyword>
<feature type="compositionally biased region" description="Basic and acidic residues" evidence="2">
    <location>
        <begin position="245"/>
        <end position="259"/>
    </location>
</feature>
<feature type="compositionally biased region" description="Low complexity" evidence="2">
    <location>
        <begin position="213"/>
        <end position="223"/>
    </location>
</feature>
<dbReference type="PANTHER" id="PTHR28006">
    <property type="entry name" value="MONOPOLIN COMPLEX SUBUNIT CSM1"/>
    <property type="match status" value="1"/>
</dbReference>
<dbReference type="GO" id="GO:0033551">
    <property type="term" value="C:monopolin complex"/>
    <property type="evidence" value="ECO:0007669"/>
    <property type="project" value="InterPro"/>
</dbReference>
<dbReference type="FunFam" id="3.90.1150.80:FF:000001">
    <property type="entry name" value="Chromosome segregation protein (Pcs1)"/>
    <property type="match status" value="1"/>
</dbReference>
<dbReference type="InterPro" id="IPR040349">
    <property type="entry name" value="Csm1/Pcs1"/>
</dbReference>